<dbReference type="PANTHER" id="PTHR12560:SF11">
    <property type="entry name" value="CERAMIDE SYNTHASE LAC1-RELATED"/>
    <property type="match status" value="1"/>
</dbReference>
<evidence type="ECO:0000256" key="7">
    <source>
        <dbReference type="ARBA" id="ARBA00023136"/>
    </source>
</evidence>
<keyword evidence="4 9" id="KW-0812">Transmembrane</keyword>
<evidence type="ECO:0000256" key="2">
    <source>
        <dbReference type="ARBA" id="ARBA00009808"/>
    </source>
</evidence>
<dbReference type="EMBL" id="HE806317">
    <property type="protein sequence ID" value="CCH59377.1"/>
    <property type="molecule type" value="Genomic_DNA"/>
</dbReference>
<dbReference type="PROSITE" id="PS50922">
    <property type="entry name" value="TLC"/>
    <property type="match status" value="1"/>
</dbReference>
<evidence type="ECO:0000256" key="11">
    <source>
        <dbReference type="SAM" id="Phobius"/>
    </source>
</evidence>
<name>I2GZ25_HENB6</name>
<dbReference type="GO" id="GO:0005789">
    <property type="term" value="C:endoplasmic reticulum membrane"/>
    <property type="evidence" value="ECO:0007669"/>
    <property type="project" value="UniProtKB-SubCell"/>
</dbReference>
<keyword evidence="8" id="KW-0325">Glycoprotein</keyword>
<dbReference type="InParanoid" id="I2GZ25"/>
<evidence type="ECO:0000256" key="4">
    <source>
        <dbReference type="ARBA" id="ARBA00022692"/>
    </source>
</evidence>
<dbReference type="GO" id="GO:0050291">
    <property type="term" value="F:sphingosine N-acyltransferase activity"/>
    <property type="evidence" value="ECO:0007669"/>
    <property type="project" value="InterPro"/>
</dbReference>
<feature type="transmembrane region" description="Helical" evidence="11">
    <location>
        <begin position="316"/>
        <end position="338"/>
    </location>
</feature>
<comment type="similarity">
    <text evidence="2">Belongs to the sphingosine N-acyltransferase family.</text>
</comment>
<dbReference type="PANTHER" id="PTHR12560">
    <property type="entry name" value="LONGEVITY ASSURANCE FACTOR 1 LAG1"/>
    <property type="match status" value="1"/>
</dbReference>
<evidence type="ECO:0000259" key="12">
    <source>
        <dbReference type="PROSITE" id="PS50922"/>
    </source>
</evidence>
<accession>I2GZ25</accession>
<feature type="transmembrane region" description="Helical" evidence="11">
    <location>
        <begin position="220"/>
        <end position="237"/>
    </location>
</feature>
<dbReference type="eggNOG" id="KOG1607">
    <property type="taxonomic scope" value="Eukaryota"/>
</dbReference>
<organism evidence="13 14">
    <name type="scientific">Henningerozyma blattae (strain ATCC 34711 / CBS 6284 / DSM 70876 / NBRC 10599 / NRRL Y-10934 / UCD 77-7)</name>
    <name type="common">Yeast</name>
    <name type="synonym">Tetrapisispora blattae</name>
    <dbReference type="NCBI Taxonomy" id="1071380"/>
    <lineage>
        <taxon>Eukaryota</taxon>
        <taxon>Fungi</taxon>
        <taxon>Dikarya</taxon>
        <taxon>Ascomycota</taxon>
        <taxon>Saccharomycotina</taxon>
        <taxon>Saccharomycetes</taxon>
        <taxon>Saccharomycetales</taxon>
        <taxon>Saccharomycetaceae</taxon>
        <taxon>Henningerozyma</taxon>
    </lineage>
</organism>
<gene>
    <name evidence="13" type="primary">TBLA0B05480</name>
    <name evidence="13" type="ORF">TBLA_0B05480</name>
</gene>
<reference evidence="13 14" key="1">
    <citation type="journal article" date="2011" name="Proc. Natl. Acad. Sci. U.S.A.">
        <title>Evolutionary erosion of yeast sex chromosomes by mating-type switching accidents.</title>
        <authorList>
            <person name="Gordon J.L."/>
            <person name="Armisen D."/>
            <person name="Proux-Wera E."/>
            <person name="Oheigeartaigh S.S."/>
            <person name="Byrne K.P."/>
            <person name="Wolfe K.H."/>
        </authorList>
    </citation>
    <scope>NUCLEOTIDE SEQUENCE [LARGE SCALE GENOMIC DNA]</scope>
    <source>
        <strain evidence="14">ATCC 34711 / CBS 6284 / DSM 70876 / NBRC 10599 / NRRL Y-10934 / UCD 77-7</strain>
    </source>
</reference>
<evidence type="ECO:0000256" key="8">
    <source>
        <dbReference type="ARBA" id="ARBA00023180"/>
    </source>
</evidence>
<sequence>MASNTSLSNKTEKKQKKHKVIPIENDKTSSTNLTKAASNVFLKNSEEQLLSRRSAVINPILNQKASNLLINVTQEVLNNEKRIDNSVPGNTSQEQPEILKSSHNGQWSGTTSVETSLNPDSNILENRHPTSPSKTSNSKSGNTSSRLSMVGARIRSGSSVGKIHLGDTNVHSLGTMGTTKASRSASQARLKVIKSKSKTKLDTLKKVWVYYRELGYQNTWLNPLLILFFVYSTYFYLNDYTEKNPLHKFIRISYYIKNTNCCKKGFNDLCFIFFHMIVFTFLREFIMEIIIKPLTKQLRMQSQHKIERTMEQAYSVVYYSFSAPAGMLLMYNSPLWFFNTTEMYRTYPDIIISSQVKWYYLLQASFWSQQAAVLVLQLEKPRKDQNEMIYHHIVTLTLILSSYMFHYTKMGLEIYASMDISDLLLATSKTLNYLEFAYTPVVFALFVISWIYCRHYINAKILWSVLTEYRTVGNYTLNYATQQYKCYISLPIVFTLIFALQLVNLYWLHLIFKVLYRVIFEGIQEDNRSEHSSNEYTEQLTDASSITTRETTLFDEQDNKYTEKKTLPKIEINN</sequence>
<dbReference type="InterPro" id="IPR016439">
    <property type="entry name" value="Lag1/Lac1-like"/>
</dbReference>
<feature type="region of interest" description="Disordered" evidence="10">
    <location>
        <begin position="81"/>
        <end position="147"/>
    </location>
</feature>
<feature type="domain" description="TLC" evidence="12">
    <location>
        <begin position="304"/>
        <end position="520"/>
    </location>
</feature>
<dbReference type="GeneID" id="14493933"/>
<feature type="compositionally biased region" description="Low complexity" evidence="10">
    <location>
        <begin position="129"/>
        <end position="145"/>
    </location>
</feature>
<dbReference type="Pfam" id="PF03798">
    <property type="entry name" value="TRAM_LAG1_CLN8"/>
    <property type="match status" value="1"/>
</dbReference>
<dbReference type="AlphaFoldDB" id="I2GZ25"/>
<proteinExistence type="inferred from homology"/>
<evidence type="ECO:0000313" key="13">
    <source>
        <dbReference type="EMBL" id="CCH59377.1"/>
    </source>
</evidence>
<keyword evidence="7 9" id="KW-0472">Membrane</keyword>
<keyword evidence="14" id="KW-1185">Reference proteome</keyword>
<evidence type="ECO:0000256" key="3">
    <source>
        <dbReference type="ARBA" id="ARBA00022679"/>
    </source>
</evidence>
<dbReference type="KEGG" id="tbl:TBLA_0B05480"/>
<feature type="region of interest" description="Disordered" evidence="10">
    <location>
        <begin position="1"/>
        <end position="20"/>
    </location>
</feature>
<dbReference type="Proteomes" id="UP000002866">
    <property type="component" value="Chromosome 2"/>
</dbReference>
<evidence type="ECO:0000313" key="14">
    <source>
        <dbReference type="Proteomes" id="UP000002866"/>
    </source>
</evidence>
<evidence type="ECO:0000256" key="5">
    <source>
        <dbReference type="ARBA" id="ARBA00022824"/>
    </source>
</evidence>
<keyword evidence="5" id="KW-0256">Endoplasmic reticulum</keyword>
<keyword evidence="6 11" id="KW-1133">Transmembrane helix</keyword>
<feature type="transmembrane region" description="Helical" evidence="11">
    <location>
        <begin position="433"/>
        <end position="453"/>
    </location>
</feature>
<comment type="subcellular location">
    <subcellularLocation>
        <location evidence="1">Endoplasmic reticulum membrane</location>
        <topology evidence="1">Multi-pass membrane protein</topology>
    </subcellularLocation>
</comment>
<feature type="compositionally biased region" description="Polar residues" evidence="10">
    <location>
        <begin position="87"/>
        <end position="124"/>
    </location>
</feature>
<dbReference type="SMART" id="SM00724">
    <property type="entry name" value="TLC"/>
    <property type="match status" value="1"/>
</dbReference>
<evidence type="ECO:0000256" key="1">
    <source>
        <dbReference type="ARBA" id="ARBA00004477"/>
    </source>
</evidence>
<protein>
    <recommendedName>
        <fullName evidence="12">TLC domain-containing protein</fullName>
    </recommendedName>
</protein>
<dbReference type="OrthoDB" id="3053196at2759"/>
<evidence type="ECO:0000256" key="6">
    <source>
        <dbReference type="ARBA" id="ARBA00022989"/>
    </source>
</evidence>
<dbReference type="GO" id="GO:0046513">
    <property type="term" value="P:ceramide biosynthetic process"/>
    <property type="evidence" value="ECO:0007669"/>
    <property type="project" value="InterPro"/>
</dbReference>
<evidence type="ECO:0000256" key="10">
    <source>
        <dbReference type="SAM" id="MobiDB-lite"/>
    </source>
</evidence>
<dbReference type="HOGENOM" id="CLU_028277_4_0_1"/>
<feature type="transmembrane region" description="Helical" evidence="11">
    <location>
        <begin position="272"/>
        <end position="295"/>
    </location>
</feature>
<dbReference type="STRING" id="1071380.I2GZ25"/>
<feature type="transmembrane region" description="Helical" evidence="11">
    <location>
        <begin position="388"/>
        <end position="405"/>
    </location>
</feature>
<dbReference type="InterPro" id="IPR006634">
    <property type="entry name" value="TLC-dom"/>
</dbReference>
<feature type="transmembrane region" description="Helical" evidence="11">
    <location>
        <begin position="487"/>
        <end position="508"/>
    </location>
</feature>
<keyword evidence="3" id="KW-0808">Transferase</keyword>
<evidence type="ECO:0000256" key="9">
    <source>
        <dbReference type="PROSITE-ProRule" id="PRU00205"/>
    </source>
</evidence>
<dbReference type="RefSeq" id="XP_004178896.1">
    <property type="nucleotide sequence ID" value="XM_004178848.1"/>
</dbReference>